<evidence type="ECO:0000256" key="7">
    <source>
        <dbReference type="RuleBase" id="RU363037"/>
    </source>
</evidence>
<keyword evidence="6 7" id="KW-0030">Aminoacyl-tRNA synthetase</keyword>
<name>A0A1E3WAF1_9HYPH</name>
<dbReference type="OrthoDB" id="9807503at2"/>
<comment type="caution">
    <text evidence="9">The sequence shown here is derived from an EMBL/GenBank/DDBJ whole genome shotgun (WGS) entry which is preliminary data.</text>
</comment>
<sequence length="287" mass="31181">MPVSFATRFAPSPTGLLHLGHAFSALTAWEAAKVADGQFLLRIEDTDRTRARPEYEAAIFEDLAWLGLSWPEPVWRQSERVGVYSGALERLGDLGLTYPCRCTRADIRAALSAPQEGSNNTVYPGTCRGRSMSECAPGDAIRLDLGRALSLLGDQTLTWRETGAAHAGTHALDEEAMQSGIGDVVLGRKDIGVAAYHLSVVVDDAAQGITHVIRGEDLLGATPIHRLLQALLDLPVPVWHHHALIRDEAGKRLAKRNDACAIRTYREAGRPPEEVREMVGVERVIGG</sequence>
<dbReference type="InterPro" id="IPR000924">
    <property type="entry name" value="Glu/Gln-tRNA-synth"/>
</dbReference>
<dbReference type="PRINTS" id="PR00987">
    <property type="entry name" value="TRNASYNTHGLU"/>
</dbReference>
<organism evidence="9 10">
    <name type="scientific">Methyloceanibacter marginalis</name>
    <dbReference type="NCBI Taxonomy" id="1774971"/>
    <lineage>
        <taxon>Bacteria</taxon>
        <taxon>Pseudomonadati</taxon>
        <taxon>Pseudomonadota</taxon>
        <taxon>Alphaproteobacteria</taxon>
        <taxon>Hyphomicrobiales</taxon>
        <taxon>Hyphomicrobiaceae</taxon>
        <taxon>Methyloceanibacter</taxon>
    </lineage>
</organism>
<keyword evidence="3 7" id="KW-0547">Nucleotide-binding</keyword>
<keyword evidence="5 7" id="KW-0067">ATP-binding</keyword>
<evidence type="ECO:0000256" key="6">
    <source>
        <dbReference type="ARBA" id="ARBA00023146"/>
    </source>
</evidence>
<dbReference type="InterPro" id="IPR020058">
    <property type="entry name" value="Glu/Gln-tRNA-synth_Ib_cat-dom"/>
</dbReference>
<dbReference type="PROSITE" id="PS00178">
    <property type="entry name" value="AA_TRNA_LIGASE_I"/>
    <property type="match status" value="1"/>
</dbReference>
<evidence type="ECO:0000259" key="8">
    <source>
        <dbReference type="Pfam" id="PF00749"/>
    </source>
</evidence>
<reference evidence="9 10" key="1">
    <citation type="journal article" date="2016" name="Environ. Microbiol.">
        <title>New Methyloceanibacter diversity from North Sea sediments includes methanotroph containing solely the soluble methane monooxygenase.</title>
        <authorList>
            <person name="Vekeman B."/>
            <person name="Kerckhof F.M."/>
            <person name="Cremers G."/>
            <person name="de Vos P."/>
            <person name="Vandamme P."/>
            <person name="Boon N."/>
            <person name="Op den Camp H.J."/>
            <person name="Heylen K."/>
        </authorList>
    </citation>
    <scope>NUCLEOTIDE SEQUENCE [LARGE SCALE GENOMIC DNA]</scope>
    <source>
        <strain evidence="9 10">R-67177</strain>
    </source>
</reference>
<dbReference type="GO" id="GO:0004818">
    <property type="term" value="F:glutamate-tRNA ligase activity"/>
    <property type="evidence" value="ECO:0007669"/>
    <property type="project" value="TreeGrafter"/>
</dbReference>
<keyword evidence="1 7" id="KW-0436">Ligase</keyword>
<keyword evidence="7" id="KW-0648">Protein biosynthesis</keyword>
<comment type="similarity">
    <text evidence="7">Belongs to the class-I aminoacyl-tRNA synthetase family.</text>
</comment>
<dbReference type="GO" id="GO:0005829">
    <property type="term" value="C:cytosol"/>
    <property type="evidence" value="ECO:0007669"/>
    <property type="project" value="TreeGrafter"/>
</dbReference>
<dbReference type="InterPro" id="IPR049940">
    <property type="entry name" value="GluQ/Sye"/>
</dbReference>
<dbReference type="PANTHER" id="PTHR43311:SF1">
    <property type="entry name" value="GLUTAMYL-Q TRNA(ASP) SYNTHETASE"/>
    <property type="match status" value="1"/>
</dbReference>
<dbReference type="GO" id="GO:0005524">
    <property type="term" value="F:ATP binding"/>
    <property type="evidence" value="ECO:0007669"/>
    <property type="project" value="UniProtKB-KW"/>
</dbReference>
<keyword evidence="2" id="KW-0479">Metal-binding</keyword>
<accession>A0A1E3WAF1</accession>
<evidence type="ECO:0000313" key="10">
    <source>
        <dbReference type="Proteomes" id="UP000095042"/>
    </source>
</evidence>
<dbReference type="Pfam" id="PF00749">
    <property type="entry name" value="tRNA-synt_1c"/>
    <property type="match status" value="2"/>
</dbReference>
<dbReference type="SUPFAM" id="SSF52374">
    <property type="entry name" value="Nucleotidylyl transferase"/>
    <property type="match status" value="1"/>
</dbReference>
<evidence type="ECO:0000313" key="9">
    <source>
        <dbReference type="EMBL" id="ODS02779.1"/>
    </source>
</evidence>
<dbReference type="NCBIfam" id="NF004315">
    <property type="entry name" value="PRK05710.1-4"/>
    <property type="match status" value="1"/>
</dbReference>
<keyword evidence="10" id="KW-1185">Reference proteome</keyword>
<evidence type="ECO:0000256" key="1">
    <source>
        <dbReference type="ARBA" id="ARBA00022598"/>
    </source>
</evidence>
<protein>
    <submittedName>
        <fullName evidence="9">Glutamyl-Q tRNA(Asp) synthetase</fullName>
    </submittedName>
</protein>
<feature type="domain" description="Glutamyl/glutaminyl-tRNA synthetase class Ib catalytic" evidence="8">
    <location>
        <begin position="180"/>
        <end position="279"/>
    </location>
</feature>
<dbReference type="AlphaFoldDB" id="A0A1E3WAF1"/>
<dbReference type="InterPro" id="IPR014729">
    <property type="entry name" value="Rossmann-like_a/b/a_fold"/>
</dbReference>
<dbReference type="EMBL" id="LPWD01000233">
    <property type="protein sequence ID" value="ODS02779.1"/>
    <property type="molecule type" value="Genomic_DNA"/>
</dbReference>
<gene>
    <name evidence="9" type="ORF">AUC71_13455</name>
</gene>
<dbReference type="GO" id="GO:0006424">
    <property type="term" value="P:glutamyl-tRNA aminoacylation"/>
    <property type="evidence" value="ECO:0007669"/>
    <property type="project" value="TreeGrafter"/>
</dbReference>
<dbReference type="InterPro" id="IPR001412">
    <property type="entry name" value="aa-tRNA-synth_I_CS"/>
</dbReference>
<evidence type="ECO:0000256" key="5">
    <source>
        <dbReference type="ARBA" id="ARBA00022840"/>
    </source>
</evidence>
<proteinExistence type="inferred from homology"/>
<keyword evidence="4" id="KW-0862">Zinc</keyword>
<evidence type="ECO:0000256" key="3">
    <source>
        <dbReference type="ARBA" id="ARBA00022741"/>
    </source>
</evidence>
<evidence type="ECO:0000256" key="2">
    <source>
        <dbReference type="ARBA" id="ARBA00022723"/>
    </source>
</evidence>
<dbReference type="PANTHER" id="PTHR43311">
    <property type="entry name" value="GLUTAMATE--TRNA LIGASE"/>
    <property type="match status" value="1"/>
</dbReference>
<dbReference type="Proteomes" id="UP000095042">
    <property type="component" value="Unassembled WGS sequence"/>
</dbReference>
<dbReference type="RefSeq" id="WP_069624021.1">
    <property type="nucleotide sequence ID" value="NZ_LPWD01000233.1"/>
</dbReference>
<evidence type="ECO:0000256" key="4">
    <source>
        <dbReference type="ARBA" id="ARBA00022833"/>
    </source>
</evidence>
<feature type="domain" description="Glutamyl/glutaminyl-tRNA synthetase class Ib catalytic" evidence="8">
    <location>
        <begin position="6"/>
        <end position="113"/>
    </location>
</feature>
<dbReference type="Gene3D" id="3.40.50.620">
    <property type="entry name" value="HUPs"/>
    <property type="match status" value="1"/>
</dbReference>